<evidence type="ECO:0000313" key="3">
    <source>
        <dbReference type="EMBL" id="CAG9323874.1"/>
    </source>
</evidence>
<dbReference type="Proteomes" id="UP001162131">
    <property type="component" value="Unassembled WGS sequence"/>
</dbReference>
<dbReference type="PANTHER" id="PTHR22896:SF0">
    <property type="entry name" value="CYCLIN N-TERMINAL DOMAIN-CONTAINING PROTEIN"/>
    <property type="match status" value="1"/>
</dbReference>
<dbReference type="PANTHER" id="PTHR22896">
    <property type="entry name" value="CDK5 AND ABL1 ENZYME SUBSTRATE 1"/>
    <property type="match status" value="1"/>
</dbReference>
<evidence type="ECO:0000259" key="2">
    <source>
        <dbReference type="Pfam" id="PF00134"/>
    </source>
</evidence>
<keyword evidence="4" id="KW-1185">Reference proteome</keyword>
<proteinExistence type="predicted"/>
<reference evidence="3" key="1">
    <citation type="submission" date="2021-09" db="EMBL/GenBank/DDBJ databases">
        <authorList>
            <consortium name="AG Swart"/>
            <person name="Singh M."/>
            <person name="Singh A."/>
            <person name="Seah K."/>
            <person name="Emmerich C."/>
        </authorList>
    </citation>
    <scope>NUCLEOTIDE SEQUENCE</scope>
    <source>
        <strain evidence="3">ATCC30299</strain>
    </source>
</reference>
<evidence type="ECO:0000313" key="4">
    <source>
        <dbReference type="Proteomes" id="UP001162131"/>
    </source>
</evidence>
<dbReference type="GO" id="GO:0051726">
    <property type="term" value="P:regulation of cell cycle"/>
    <property type="evidence" value="ECO:0007669"/>
    <property type="project" value="InterPro"/>
</dbReference>
<sequence>MQQVQRTRRHGILDLNQDLFKKLWHADIKTSETEHSPDLESYQSNDDSAHKSRRLSYKDKIRVAQTAEEKLFLKKALDFLSNIRTGQELVQQNELNRNRAKLRIQRKSYRKFLNDYSPDKYPSVDLSDAPMCMPPSQMTDALNYEFQIKNPQLGAGLTLSKIVNLQYNLIQVLCKDLDIDVWTLAMAFRYFHRLLCVGVVTRQNRKLVAYTCVVLAYKFNEEIHLNLSKLRLQVLVRAMCDLDKKNNLKPSDIFEYEFEAYRKLRFNLNCDASEFEEYFYKILEKLEIDPEKYLGDENKWNDVN</sequence>
<feature type="region of interest" description="Disordered" evidence="1">
    <location>
        <begin position="34"/>
        <end position="54"/>
    </location>
</feature>
<dbReference type="EMBL" id="CAJZBQ010000035">
    <property type="protein sequence ID" value="CAG9323874.1"/>
    <property type="molecule type" value="Genomic_DNA"/>
</dbReference>
<dbReference type="SUPFAM" id="SSF47954">
    <property type="entry name" value="Cyclin-like"/>
    <property type="match status" value="1"/>
</dbReference>
<dbReference type="InterPro" id="IPR036915">
    <property type="entry name" value="Cyclin-like_sf"/>
</dbReference>
<dbReference type="Pfam" id="PF00134">
    <property type="entry name" value="Cyclin_N"/>
    <property type="match status" value="1"/>
</dbReference>
<organism evidence="3 4">
    <name type="scientific">Blepharisma stoltei</name>
    <dbReference type="NCBI Taxonomy" id="1481888"/>
    <lineage>
        <taxon>Eukaryota</taxon>
        <taxon>Sar</taxon>
        <taxon>Alveolata</taxon>
        <taxon>Ciliophora</taxon>
        <taxon>Postciliodesmatophora</taxon>
        <taxon>Heterotrichea</taxon>
        <taxon>Heterotrichida</taxon>
        <taxon>Blepharismidae</taxon>
        <taxon>Blepharisma</taxon>
    </lineage>
</organism>
<dbReference type="InterPro" id="IPR012388">
    <property type="entry name" value="CABLES1/2"/>
</dbReference>
<dbReference type="InterPro" id="IPR006671">
    <property type="entry name" value="Cyclin_N"/>
</dbReference>
<comment type="caution">
    <text evidence="3">The sequence shown here is derived from an EMBL/GenBank/DDBJ whole genome shotgun (WGS) entry which is preliminary data.</text>
</comment>
<evidence type="ECO:0000256" key="1">
    <source>
        <dbReference type="SAM" id="MobiDB-lite"/>
    </source>
</evidence>
<protein>
    <recommendedName>
        <fullName evidence="2">Cyclin N-terminal domain-containing protein</fullName>
    </recommendedName>
</protein>
<accession>A0AAU9J6N7</accession>
<dbReference type="Gene3D" id="1.10.472.10">
    <property type="entry name" value="Cyclin-like"/>
    <property type="match status" value="1"/>
</dbReference>
<name>A0AAU9J6N7_9CILI</name>
<dbReference type="AlphaFoldDB" id="A0AAU9J6N7"/>
<feature type="domain" description="Cyclin N-terminal" evidence="2">
    <location>
        <begin position="168"/>
        <end position="269"/>
    </location>
</feature>
<gene>
    <name evidence="3" type="ORF">BSTOLATCC_MIC34910</name>
</gene>